<comment type="caution">
    <text evidence="1">The sequence shown here is derived from an EMBL/GenBank/DDBJ whole genome shotgun (WGS) entry which is preliminary data.</text>
</comment>
<proteinExistence type="predicted"/>
<dbReference type="Proteomes" id="UP001428290">
    <property type="component" value="Unassembled WGS sequence"/>
</dbReference>
<name>A0ABP9X750_9CHLR</name>
<gene>
    <name evidence="1" type="ORF">Hgul01_05042</name>
</gene>
<protein>
    <submittedName>
        <fullName evidence="1">Uncharacterized protein</fullName>
    </submittedName>
</protein>
<reference evidence="1 2" key="1">
    <citation type="submission" date="2024-02" db="EMBL/GenBank/DDBJ databases">
        <title>Herpetosiphon gulosus NBRC 112829.</title>
        <authorList>
            <person name="Ichikawa N."/>
            <person name="Katano-Makiyama Y."/>
            <person name="Hidaka K."/>
        </authorList>
    </citation>
    <scope>NUCLEOTIDE SEQUENCE [LARGE SCALE GENOMIC DNA]</scope>
    <source>
        <strain evidence="1 2">NBRC 112829</strain>
    </source>
</reference>
<sequence>MGLRDVNAINQRLRDGFVVELPHKAHGSWTFYFTARGGFVIEVLCGWPQEC</sequence>
<evidence type="ECO:0000313" key="2">
    <source>
        <dbReference type="Proteomes" id="UP001428290"/>
    </source>
</evidence>
<organism evidence="1 2">
    <name type="scientific">Herpetosiphon gulosus</name>
    <dbReference type="NCBI Taxonomy" id="1973496"/>
    <lineage>
        <taxon>Bacteria</taxon>
        <taxon>Bacillati</taxon>
        <taxon>Chloroflexota</taxon>
        <taxon>Chloroflexia</taxon>
        <taxon>Herpetosiphonales</taxon>
        <taxon>Herpetosiphonaceae</taxon>
        <taxon>Herpetosiphon</taxon>
    </lineage>
</organism>
<accession>A0ABP9X750</accession>
<dbReference type="RefSeq" id="WP_345724810.1">
    <property type="nucleotide sequence ID" value="NZ_BAABRU010000037.1"/>
</dbReference>
<keyword evidence="2" id="KW-1185">Reference proteome</keyword>
<evidence type="ECO:0000313" key="1">
    <source>
        <dbReference type="EMBL" id="GAA5531217.1"/>
    </source>
</evidence>
<dbReference type="EMBL" id="BAABRU010000037">
    <property type="protein sequence ID" value="GAA5531217.1"/>
    <property type="molecule type" value="Genomic_DNA"/>
</dbReference>